<sequence>MNSFFKFASVLIPDIEDRRPVEEPHLKYNAVSYCWGSLPTDQALVLVDGSTVPITSKVARILRVTLSRTRCKAIWLDAVCINQKDPVEKVQQIRLMPGIYHHATSVEIHLDAGRPSIQVVNGPNSRDISSNSAFHAGMLRPNDSYSAWTPYTNEEIIEIMWSPWFERAWVIQEYCYSRAANFHYKGIMASLLFLEKVYGWGVDLAFGRIEDHDGKRAFRRMPLKDVLCRFYHCKATDPRDKVLAFLGLATGELLKKITADYERTPTALYLDAMKTMIQQSTDYALFGFAGIASRRPLFKDDPDIPSWLPDLSTPPHHTTWSCQWQRFNASSLEYFKGVKVSFMNWEQALGVRRDDFPSNVIKAMGTRIGTVLGSVEGDERGNFAYLPSFITTALKISGPVSTYPTGESIRDVL</sequence>
<evidence type="ECO:0000313" key="3">
    <source>
        <dbReference type="Proteomes" id="UP000481858"/>
    </source>
</evidence>
<comment type="caution">
    <text evidence="2">The sequence shown here is derived from an EMBL/GenBank/DDBJ whole genome shotgun (WGS) entry which is preliminary data.</text>
</comment>
<dbReference type="PANTHER" id="PTHR24148">
    <property type="entry name" value="ANKYRIN REPEAT DOMAIN-CONTAINING PROTEIN 39 HOMOLOG-RELATED"/>
    <property type="match status" value="1"/>
</dbReference>
<reference evidence="2 3" key="1">
    <citation type="submission" date="2019-12" db="EMBL/GenBank/DDBJ databases">
        <title>Draft genome sequence of the ascomycete Xylaria multiplex DSM 110363.</title>
        <authorList>
            <person name="Buettner E."/>
            <person name="Kellner H."/>
        </authorList>
    </citation>
    <scope>NUCLEOTIDE SEQUENCE [LARGE SCALE GENOMIC DNA]</scope>
    <source>
        <strain evidence="2 3">DSM 110363</strain>
    </source>
</reference>
<accession>A0A7C8MPL2</accession>
<keyword evidence="3" id="KW-1185">Reference proteome</keyword>
<dbReference type="AlphaFoldDB" id="A0A7C8MPL2"/>
<dbReference type="InterPro" id="IPR010730">
    <property type="entry name" value="HET"/>
</dbReference>
<evidence type="ECO:0000259" key="1">
    <source>
        <dbReference type="Pfam" id="PF06985"/>
    </source>
</evidence>
<dbReference type="Proteomes" id="UP000481858">
    <property type="component" value="Unassembled WGS sequence"/>
</dbReference>
<name>A0A7C8MPL2_9PEZI</name>
<protein>
    <recommendedName>
        <fullName evidence="1">Heterokaryon incompatibility domain-containing protein</fullName>
    </recommendedName>
</protein>
<dbReference type="Pfam" id="PF06985">
    <property type="entry name" value="HET"/>
    <property type="match status" value="1"/>
</dbReference>
<organism evidence="2 3">
    <name type="scientific">Xylaria multiplex</name>
    <dbReference type="NCBI Taxonomy" id="323545"/>
    <lineage>
        <taxon>Eukaryota</taxon>
        <taxon>Fungi</taxon>
        <taxon>Dikarya</taxon>
        <taxon>Ascomycota</taxon>
        <taxon>Pezizomycotina</taxon>
        <taxon>Sordariomycetes</taxon>
        <taxon>Xylariomycetidae</taxon>
        <taxon>Xylariales</taxon>
        <taxon>Xylariaceae</taxon>
        <taxon>Xylaria</taxon>
    </lineage>
</organism>
<dbReference type="InterPro" id="IPR052895">
    <property type="entry name" value="HetReg/Transcr_Mod"/>
</dbReference>
<dbReference type="PANTHER" id="PTHR24148:SF82">
    <property type="entry name" value="HETEROKARYON INCOMPATIBILITY DOMAIN-CONTAINING PROTEIN"/>
    <property type="match status" value="1"/>
</dbReference>
<proteinExistence type="predicted"/>
<dbReference type="InParanoid" id="A0A7C8MPL2"/>
<dbReference type="EMBL" id="WUBL01000137">
    <property type="protein sequence ID" value="KAF2964775.1"/>
    <property type="molecule type" value="Genomic_DNA"/>
</dbReference>
<dbReference type="OrthoDB" id="5386682at2759"/>
<feature type="domain" description="Heterokaryon incompatibility" evidence="1">
    <location>
        <begin position="28"/>
        <end position="173"/>
    </location>
</feature>
<gene>
    <name evidence="2" type="ORF">GQX73_g8797</name>
</gene>
<evidence type="ECO:0000313" key="2">
    <source>
        <dbReference type="EMBL" id="KAF2964775.1"/>
    </source>
</evidence>